<reference evidence="1" key="1">
    <citation type="journal article" date="2014" name="Nat. Commun.">
        <title>The tobacco genome sequence and its comparison with those of tomato and potato.</title>
        <authorList>
            <person name="Sierro N."/>
            <person name="Battey J.N."/>
            <person name="Ouadi S."/>
            <person name="Bakaher N."/>
            <person name="Bovet L."/>
            <person name="Willig A."/>
            <person name="Goepfert S."/>
            <person name="Peitsch M.C."/>
            <person name="Ivanov N.V."/>
        </authorList>
    </citation>
    <scope>NUCLEOTIDE SEQUENCE [LARGE SCALE GENOMIC DNA]</scope>
</reference>
<protein>
    <submittedName>
        <fullName evidence="2">Uncharacterized protein LOC142174477</fullName>
    </submittedName>
</protein>
<dbReference type="Proteomes" id="UP000790787">
    <property type="component" value="Chromosome 20"/>
</dbReference>
<proteinExistence type="predicted"/>
<name>A0AC58TGM5_TOBAC</name>
<accession>A0AC58TGM5</accession>
<evidence type="ECO:0000313" key="1">
    <source>
        <dbReference type="Proteomes" id="UP000790787"/>
    </source>
</evidence>
<dbReference type="RefSeq" id="XP_075096379.1">
    <property type="nucleotide sequence ID" value="XM_075240278.1"/>
</dbReference>
<gene>
    <name evidence="2" type="primary">LOC142174477</name>
</gene>
<reference evidence="2" key="2">
    <citation type="submission" date="2025-08" db="UniProtKB">
        <authorList>
            <consortium name="RefSeq"/>
        </authorList>
    </citation>
    <scope>IDENTIFICATION</scope>
    <source>
        <tissue evidence="2">Leaf</tissue>
    </source>
</reference>
<keyword evidence="1" id="KW-1185">Reference proteome</keyword>
<evidence type="ECO:0000313" key="2">
    <source>
        <dbReference type="RefSeq" id="XP_075096379.1"/>
    </source>
</evidence>
<sequence>MIVGFTKAIKAYNPTHAELLALHAGVKPANDKELAPLEIETDSTDIIQLLEHNSFPAYTNTIIECKCLLKKLGNLVVRHNFHEGNKVAHFLSKLGSKQQPTSTINIFNSPPDPVKRAIQEDKNATSTTRLLSSSIFNKLAMFGNLSVIPIISTNDVMPL</sequence>
<organism evidence="1 2">
    <name type="scientific">Nicotiana tabacum</name>
    <name type="common">Common tobacco</name>
    <dbReference type="NCBI Taxonomy" id="4097"/>
    <lineage>
        <taxon>Eukaryota</taxon>
        <taxon>Viridiplantae</taxon>
        <taxon>Streptophyta</taxon>
        <taxon>Embryophyta</taxon>
        <taxon>Tracheophyta</taxon>
        <taxon>Spermatophyta</taxon>
        <taxon>Magnoliopsida</taxon>
        <taxon>eudicotyledons</taxon>
        <taxon>Gunneridae</taxon>
        <taxon>Pentapetalae</taxon>
        <taxon>asterids</taxon>
        <taxon>lamiids</taxon>
        <taxon>Solanales</taxon>
        <taxon>Solanaceae</taxon>
        <taxon>Nicotianoideae</taxon>
        <taxon>Nicotianeae</taxon>
        <taxon>Nicotiana</taxon>
    </lineage>
</organism>